<dbReference type="GO" id="GO:0016705">
    <property type="term" value="F:oxidoreductase activity, acting on paired donors, with incorporation or reduction of molecular oxygen"/>
    <property type="evidence" value="ECO:0007669"/>
    <property type="project" value="InterPro"/>
</dbReference>
<sequence length="536" mass="62768">MNLLYNILTYAKPEDIINILLIVICSYIFHFYYKYFTRINPLPGPIPIPLIGILMVNNDLDKLNKIYGYNGIFEFYIANHRQIVITKAEYAKKFLAPSSKDCKVYWKRFPKAEMLKDLGIHRGLVFNVNFNNWKFNRQIYIQAIERISNSNRTIEFINDLFEELSNCWIDLNQNGYNSGIIDLTAWTKRFINDLMFLLSTGKRSSAINFYYRTLKNEKTTKNMIDSEYYIECLTYFLVNFRTVFTPKHLKILPKIRYRVDKFIEVKNFLLDKLLESVRDRRKEIEKISNSNSFDSKLLKDDLLTSFIIANTPYESRPQKRVDSSLVRPMNDEEISSILFDTLTGSTDSVASAFSFALYNIAHHPDAKKKLLDEINSVFKDDPTRRITLDDLEKLKYCEAIILESLRIRSPTTVLTRYNGEPDEVAGYKWPSNTLFTLYTHGINYNPLYWKDPDKFIPERFFKPQDTDKLYSFLSTSFGAGLRNCPGKKITMNEMKMLLALIYRKFDIELVDVKAPLEVIPSVMAICKKLEARIIPK</sequence>
<keyword evidence="2 3" id="KW-0408">Iron</keyword>
<dbReference type="OrthoDB" id="1470350at2759"/>
<comment type="cofactor">
    <cofactor evidence="3">
        <name>heme</name>
        <dbReference type="ChEBI" id="CHEBI:30413"/>
    </cofactor>
</comment>
<keyword evidence="5" id="KW-0472">Membrane</keyword>
<proteinExistence type="inferred from homology"/>
<dbReference type="PRINTS" id="PR00385">
    <property type="entry name" value="P450"/>
</dbReference>
<evidence type="ECO:0000256" key="1">
    <source>
        <dbReference type="ARBA" id="ARBA00022723"/>
    </source>
</evidence>
<dbReference type="Proteomes" id="UP000789405">
    <property type="component" value="Unassembled WGS sequence"/>
</dbReference>
<keyword evidence="5" id="KW-0812">Transmembrane</keyword>
<evidence type="ECO:0000313" key="6">
    <source>
        <dbReference type="EMBL" id="CAG8760740.1"/>
    </source>
</evidence>
<evidence type="ECO:0000256" key="5">
    <source>
        <dbReference type="SAM" id="Phobius"/>
    </source>
</evidence>
<gene>
    <name evidence="6" type="ORF">DERYTH_LOCUS17794</name>
</gene>
<dbReference type="GO" id="GO:0005506">
    <property type="term" value="F:iron ion binding"/>
    <property type="evidence" value="ECO:0007669"/>
    <property type="project" value="InterPro"/>
</dbReference>
<keyword evidence="4" id="KW-0560">Oxidoreductase</keyword>
<dbReference type="SUPFAM" id="SSF48264">
    <property type="entry name" value="Cytochrome P450"/>
    <property type="match status" value="1"/>
</dbReference>
<dbReference type="InterPro" id="IPR036396">
    <property type="entry name" value="Cyt_P450_sf"/>
</dbReference>
<dbReference type="CDD" id="cd00302">
    <property type="entry name" value="cytochrome_P450"/>
    <property type="match status" value="1"/>
</dbReference>
<evidence type="ECO:0000256" key="3">
    <source>
        <dbReference type="PIRSR" id="PIRSR602401-1"/>
    </source>
</evidence>
<dbReference type="InterPro" id="IPR002401">
    <property type="entry name" value="Cyt_P450_E_grp-I"/>
</dbReference>
<dbReference type="Pfam" id="PF00067">
    <property type="entry name" value="p450"/>
    <property type="match status" value="1"/>
</dbReference>
<keyword evidence="5" id="KW-1133">Transmembrane helix</keyword>
<dbReference type="Gene3D" id="1.10.630.10">
    <property type="entry name" value="Cytochrome P450"/>
    <property type="match status" value="1"/>
</dbReference>
<feature type="non-terminal residue" evidence="6">
    <location>
        <position position="536"/>
    </location>
</feature>
<dbReference type="PROSITE" id="PS00086">
    <property type="entry name" value="CYTOCHROME_P450"/>
    <property type="match status" value="1"/>
</dbReference>
<dbReference type="EMBL" id="CAJVPY010017178">
    <property type="protein sequence ID" value="CAG8760740.1"/>
    <property type="molecule type" value="Genomic_DNA"/>
</dbReference>
<keyword evidence="4" id="KW-0503">Monooxygenase</keyword>
<evidence type="ECO:0000256" key="4">
    <source>
        <dbReference type="RuleBase" id="RU000461"/>
    </source>
</evidence>
<dbReference type="AlphaFoldDB" id="A0A9N9NVG8"/>
<dbReference type="GO" id="GO:0004497">
    <property type="term" value="F:monooxygenase activity"/>
    <property type="evidence" value="ECO:0007669"/>
    <property type="project" value="UniProtKB-KW"/>
</dbReference>
<keyword evidence="7" id="KW-1185">Reference proteome</keyword>
<dbReference type="PANTHER" id="PTHR24301:SF2">
    <property type="entry name" value="THROMBOXANE-A SYNTHASE"/>
    <property type="match status" value="1"/>
</dbReference>
<dbReference type="InterPro" id="IPR001128">
    <property type="entry name" value="Cyt_P450"/>
</dbReference>
<dbReference type="PANTHER" id="PTHR24301">
    <property type="entry name" value="THROMBOXANE-A SYNTHASE"/>
    <property type="match status" value="1"/>
</dbReference>
<protein>
    <submittedName>
        <fullName evidence="6">12646_t:CDS:1</fullName>
    </submittedName>
</protein>
<dbReference type="PRINTS" id="PR00463">
    <property type="entry name" value="EP450I"/>
</dbReference>
<keyword evidence="3 4" id="KW-0349">Heme</keyword>
<dbReference type="GO" id="GO:0020037">
    <property type="term" value="F:heme binding"/>
    <property type="evidence" value="ECO:0007669"/>
    <property type="project" value="InterPro"/>
</dbReference>
<dbReference type="InterPro" id="IPR017972">
    <property type="entry name" value="Cyt_P450_CS"/>
</dbReference>
<keyword evidence="1 3" id="KW-0479">Metal-binding</keyword>
<feature type="transmembrane region" description="Helical" evidence="5">
    <location>
        <begin position="16"/>
        <end position="33"/>
    </location>
</feature>
<evidence type="ECO:0000256" key="2">
    <source>
        <dbReference type="ARBA" id="ARBA00023004"/>
    </source>
</evidence>
<name>A0A9N9NVG8_9GLOM</name>
<comment type="similarity">
    <text evidence="4">Belongs to the cytochrome P450 family.</text>
</comment>
<feature type="binding site" description="axial binding residue" evidence="3">
    <location>
        <position position="484"/>
    </location>
    <ligand>
        <name>heme</name>
        <dbReference type="ChEBI" id="CHEBI:30413"/>
    </ligand>
    <ligandPart>
        <name>Fe</name>
        <dbReference type="ChEBI" id="CHEBI:18248"/>
    </ligandPart>
</feature>
<organism evidence="6 7">
    <name type="scientific">Dentiscutata erythropus</name>
    <dbReference type="NCBI Taxonomy" id="1348616"/>
    <lineage>
        <taxon>Eukaryota</taxon>
        <taxon>Fungi</taxon>
        <taxon>Fungi incertae sedis</taxon>
        <taxon>Mucoromycota</taxon>
        <taxon>Glomeromycotina</taxon>
        <taxon>Glomeromycetes</taxon>
        <taxon>Diversisporales</taxon>
        <taxon>Gigasporaceae</taxon>
        <taxon>Dentiscutata</taxon>
    </lineage>
</organism>
<comment type="caution">
    <text evidence="6">The sequence shown here is derived from an EMBL/GenBank/DDBJ whole genome shotgun (WGS) entry which is preliminary data.</text>
</comment>
<reference evidence="6" key="1">
    <citation type="submission" date="2021-06" db="EMBL/GenBank/DDBJ databases">
        <authorList>
            <person name="Kallberg Y."/>
            <person name="Tangrot J."/>
            <person name="Rosling A."/>
        </authorList>
    </citation>
    <scope>NUCLEOTIDE SEQUENCE</scope>
    <source>
        <strain evidence="6">MA453B</strain>
    </source>
</reference>
<evidence type="ECO:0000313" key="7">
    <source>
        <dbReference type="Proteomes" id="UP000789405"/>
    </source>
</evidence>
<accession>A0A9N9NVG8</accession>